<dbReference type="AlphaFoldDB" id="A0A2U2AFF2"/>
<dbReference type="PANTHER" id="PTHR42834">
    <property type="entry name" value="ENDONUCLEASE/EXONUCLEASE/PHOSPHATASE FAMILY PROTEIN (AFU_ORTHOLOGUE AFUA_3G09210)"/>
    <property type="match status" value="1"/>
</dbReference>
<dbReference type="InterPro" id="IPR005135">
    <property type="entry name" value="Endo/exonuclease/phosphatase"/>
</dbReference>
<dbReference type="RefSeq" id="WP_109189238.1">
    <property type="nucleotide sequence ID" value="NZ_BMYA01000003.1"/>
</dbReference>
<sequence length="284" mass="32177">MPMPPATILTIASCNLHNLHENSHPDKIAHLIKAITEDLQLPDIIALQEIGSQTLNIEGEAIAIVADIMIDAIKTTTQTTYRYIDIPPRENSSGGAQDLNIRPAFLVKDHITICDYHNHIGDVSAFEGDLECDYKPSRKPLLLSVITALGPLTLINCHLKSQMMPTKQEKRIAKRQRNEQAAAIRSFYEKNNVHPTIVLGDFNDTPNSDTLKILTGERLISMWQNYSGKLYTTRYKQCPIVLDYILIPKTVIYQNPQVHHLNTNLKYPYRFSDHDPITIEITEL</sequence>
<dbReference type="Gene3D" id="3.60.10.10">
    <property type="entry name" value="Endonuclease/exonuclease/phosphatase"/>
    <property type="match status" value="1"/>
</dbReference>
<reference evidence="3" key="1">
    <citation type="submission" date="2018-05" db="EMBL/GenBank/DDBJ databases">
        <title>Ignatzschineria dubaiensis sp. nov., isolated from necrotic foot tissues of dromedaries (Camelus dromedarius) and associated maggots in Dubai, United Arab Emirates.</title>
        <authorList>
            <person name="Tsang C.C."/>
            <person name="Tang J.Y.M."/>
            <person name="Fong J.Y.H."/>
            <person name="Kinne J."/>
            <person name="Lee H.H."/>
            <person name="Joseph M."/>
            <person name="Jose S."/>
            <person name="Schuster R.K."/>
            <person name="Tang Y."/>
            <person name="Sivakumar S."/>
            <person name="Chen J.H.K."/>
            <person name="Teng J.L.L."/>
            <person name="Lau S.K.P."/>
            <person name="Wernery U."/>
            <person name="Woo P.C.Y."/>
        </authorList>
    </citation>
    <scope>NUCLEOTIDE SEQUENCE [LARGE SCALE GENOMIC DNA]</scope>
    <source>
        <strain evidence="3">KCTC 22644</strain>
    </source>
</reference>
<evidence type="ECO:0000259" key="1">
    <source>
        <dbReference type="Pfam" id="PF03372"/>
    </source>
</evidence>
<feature type="domain" description="Endonuclease/exonuclease/phosphatase" evidence="1">
    <location>
        <begin position="13"/>
        <end position="274"/>
    </location>
</feature>
<dbReference type="SUPFAM" id="SSF56219">
    <property type="entry name" value="DNase I-like"/>
    <property type="match status" value="1"/>
</dbReference>
<dbReference type="Proteomes" id="UP000245020">
    <property type="component" value="Unassembled WGS sequence"/>
</dbReference>
<name>A0A2U2AFF2_9GAMM</name>
<proteinExistence type="predicted"/>
<comment type="caution">
    <text evidence="2">The sequence shown here is derived from an EMBL/GenBank/DDBJ whole genome shotgun (WGS) entry which is preliminary data.</text>
</comment>
<dbReference type="Pfam" id="PF03372">
    <property type="entry name" value="Exo_endo_phos"/>
    <property type="match status" value="1"/>
</dbReference>
<gene>
    <name evidence="2" type="ORF">DC083_05525</name>
</gene>
<accession>A0A2U2AFF2</accession>
<protein>
    <recommendedName>
        <fullName evidence="1">Endonuclease/exonuclease/phosphatase domain-containing protein</fullName>
    </recommendedName>
</protein>
<dbReference type="EMBL" id="QEWQ01000003">
    <property type="protein sequence ID" value="PWD81347.1"/>
    <property type="molecule type" value="Genomic_DNA"/>
</dbReference>
<keyword evidence="3" id="KW-1185">Reference proteome</keyword>
<dbReference type="GO" id="GO:0003824">
    <property type="term" value="F:catalytic activity"/>
    <property type="evidence" value="ECO:0007669"/>
    <property type="project" value="InterPro"/>
</dbReference>
<dbReference type="OrthoDB" id="7175628at2"/>
<evidence type="ECO:0000313" key="3">
    <source>
        <dbReference type="Proteomes" id="UP000245020"/>
    </source>
</evidence>
<evidence type="ECO:0000313" key="2">
    <source>
        <dbReference type="EMBL" id="PWD81347.1"/>
    </source>
</evidence>
<dbReference type="InterPro" id="IPR036691">
    <property type="entry name" value="Endo/exonu/phosph_ase_sf"/>
</dbReference>
<organism evidence="2 3">
    <name type="scientific">Ignatzschineria ureiclastica</name>
    <dbReference type="NCBI Taxonomy" id="472582"/>
    <lineage>
        <taxon>Bacteria</taxon>
        <taxon>Pseudomonadati</taxon>
        <taxon>Pseudomonadota</taxon>
        <taxon>Gammaproteobacteria</taxon>
        <taxon>Cardiobacteriales</taxon>
        <taxon>Ignatzschineriaceae</taxon>
        <taxon>Ignatzschineria</taxon>
    </lineage>
</organism>
<dbReference type="PANTHER" id="PTHR42834:SF1">
    <property type="entry name" value="ENDONUCLEASE_EXONUCLEASE_PHOSPHATASE FAMILY PROTEIN (AFU_ORTHOLOGUE AFUA_3G09210)"/>
    <property type="match status" value="1"/>
</dbReference>